<dbReference type="Gene3D" id="1.20.1250.20">
    <property type="entry name" value="MFS general substrate transporter like domains"/>
    <property type="match status" value="1"/>
</dbReference>
<evidence type="ECO:0000256" key="4">
    <source>
        <dbReference type="ARBA" id="ARBA00022692"/>
    </source>
</evidence>
<feature type="transmembrane region" description="Helical" evidence="7">
    <location>
        <begin position="243"/>
        <end position="267"/>
    </location>
</feature>
<keyword evidence="5 7" id="KW-1133">Transmembrane helix</keyword>
<comment type="caution">
    <text evidence="9">The sequence shown here is derived from an EMBL/GenBank/DDBJ whole genome shotgun (WGS) entry which is preliminary data.</text>
</comment>
<dbReference type="AlphaFoldDB" id="A0A9X3WN71"/>
<sequence>MNYKNKNQVFLFIHLSNPTIGLIARLIINDPSYIMAEVSKLKVATGKIHIFIVLFLVSLIMRVQIPVFTPFAAAFGASSVLIGIILSVTSLSNLSGNLLAGPLVDRFGKKVFVTLPMFASGIFFIAHGLASSSTDLLVLHGLNGFALAFFIPAAYALLSGYARNSREQGKNMAVNGILSTIASIAAPLIGGKLVVIIGYVNTYFLIGAAMIVTGIYAIRSLQEKELTVTIKNQPKGTSKHMKLVTSSNLVGVYLIGFAVMYIHGVLIYEIPYLTVDQGVSTFRTGQLFSYMGLGTLLTLCLFFIHRFSPLKRLVVGLFGMSITLVGLFMALLPLPLLLFSMGVFFGLVMPAMATAITDHASNAVHGRAFAYMSAVFSLGIITSSFITGVIRSMISPYFVAFLVGMTILTVVVYLRLRSYQDK</sequence>
<name>A0A9X3WN71_9BACI</name>
<dbReference type="Proteomes" id="UP001145072">
    <property type="component" value="Unassembled WGS sequence"/>
</dbReference>
<evidence type="ECO:0000313" key="10">
    <source>
        <dbReference type="Proteomes" id="UP001145072"/>
    </source>
</evidence>
<evidence type="ECO:0000256" key="5">
    <source>
        <dbReference type="ARBA" id="ARBA00022989"/>
    </source>
</evidence>
<feature type="transmembrane region" description="Helical" evidence="7">
    <location>
        <begin position="396"/>
        <end position="416"/>
    </location>
</feature>
<evidence type="ECO:0000313" key="9">
    <source>
        <dbReference type="EMBL" id="MDC3421935.1"/>
    </source>
</evidence>
<dbReference type="PANTHER" id="PTHR23517">
    <property type="entry name" value="RESISTANCE PROTEIN MDTM, PUTATIVE-RELATED-RELATED"/>
    <property type="match status" value="1"/>
</dbReference>
<feature type="transmembrane region" description="Helical" evidence="7">
    <location>
        <begin position="287"/>
        <end position="304"/>
    </location>
</feature>
<evidence type="ECO:0000256" key="7">
    <source>
        <dbReference type="SAM" id="Phobius"/>
    </source>
</evidence>
<dbReference type="PROSITE" id="PS50850">
    <property type="entry name" value="MFS"/>
    <property type="match status" value="1"/>
</dbReference>
<dbReference type="GO" id="GO:0022857">
    <property type="term" value="F:transmembrane transporter activity"/>
    <property type="evidence" value="ECO:0007669"/>
    <property type="project" value="InterPro"/>
</dbReference>
<dbReference type="InterPro" id="IPR050171">
    <property type="entry name" value="MFS_Transporters"/>
</dbReference>
<keyword evidence="3" id="KW-1003">Cell membrane</keyword>
<feature type="transmembrane region" description="Helical" evidence="7">
    <location>
        <begin position="111"/>
        <end position="130"/>
    </location>
</feature>
<protein>
    <submittedName>
        <fullName evidence="9">MFS transporter</fullName>
    </submittedName>
</protein>
<keyword evidence="6 7" id="KW-0472">Membrane</keyword>
<feature type="transmembrane region" description="Helical" evidence="7">
    <location>
        <begin position="12"/>
        <end position="28"/>
    </location>
</feature>
<reference evidence="9" key="1">
    <citation type="submission" date="2022-06" db="EMBL/GenBank/DDBJ databases">
        <title>Aquibacillus sp. a new bacterium isolated from soil saline samples.</title>
        <authorList>
            <person name="Galisteo C."/>
            <person name="De La Haba R."/>
            <person name="Sanchez-Porro C."/>
            <person name="Ventosa A."/>
        </authorList>
    </citation>
    <scope>NUCLEOTIDE SEQUENCE</scope>
    <source>
        <strain evidence="9">JCM 12387</strain>
    </source>
</reference>
<dbReference type="EMBL" id="JAMQJZ010000015">
    <property type="protein sequence ID" value="MDC3421935.1"/>
    <property type="molecule type" value="Genomic_DNA"/>
</dbReference>
<organism evidence="9 10">
    <name type="scientific">Aquibacillus koreensis</name>
    <dbReference type="NCBI Taxonomy" id="279446"/>
    <lineage>
        <taxon>Bacteria</taxon>
        <taxon>Bacillati</taxon>
        <taxon>Bacillota</taxon>
        <taxon>Bacilli</taxon>
        <taxon>Bacillales</taxon>
        <taxon>Bacillaceae</taxon>
        <taxon>Aquibacillus</taxon>
    </lineage>
</organism>
<feature type="transmembrane region" description="Helical" evidence="7">
    <location>
        <begin position="337"/>
        <end position="356"/>
    </location>
</feature>
<feature type="transmembrane region" description="Helical" evidence="7">
    <location>
        <begin position="48"/>
        <end position="65"/>
    </location>
</feature>
<feature type="transmembrane region" description="Helical" evidence="7">
    <location>
        <begin position="203"/>
        <end position="222"/>
    </location>
</feature>
<evidence type="ECO:0000259" key="8">
    <source>
        <dbReference type="PROSITE" id="PS50850"/>
    </source>
</evidence>
<comment type="subcellular location">
    <subcellularLocation>
        <location evidence="1">Cell membrane</location>
        <topology evidence="1">Multi-pass membrane protein</topology>
    </subcellularLocation>
</comment>
<dbReference type="InterPro" id="IPR036259">
    <property type="entry name" value="MFS_trans_sf"/>
</dbReference>
<dbReference type="InterPro" id="IPR011701">
    <property type="entry name" value="MFS"/>
</dbReference>
<dbReference type="InterPro" id="IPR020846">
    <property type="entry name" value="MFS_dom"/>
</dbReference>
<keyword evidence="4 7" id="KW-0812">Transmembrane</keyword>
<dbReference type="RefSeq" id="WP_259870415.1">
    <property type="nucleotide sequence ID" value="NZ_JAMQJZ010000015.1"/>
</dbReference>
<evidence type="ECO:0000256" key="1">
    <source>
        <dbReference type="ARBA" id="ARBA00004651"/>
    </source>
</evidence>
<feature type="transmembrane region" description="Helical" evidence="7">
    <location>
        <begin position="313"/>
        <end position="331"/>
    </location>
</feature>
<accession>A0A9X3WN71</accession>
<dbReference type="Pfam" id="PF07690">
    <property type="entry name" value="MFS_1"/>
    <property type="match status" value="1"/>
</dbReference>
<keyword evidence="2" id="KW-0813">Transport</keyword>
<dbReference type="SUPFAM" id="SSF103473">
    <property type="entry name" value="MFS general substrate transporter"/>
    <property type="match status" value="1"/>
</dbReference>
<gene>
    <name evidence="9" type="ORF">NC661_16285</name>
</gene>
<evidence type="ECO:0000256" key="6">
    <source>
        <dbReference type="ARBA" id="ARBA00023136"/>
    </source>
</evidence>
<feature type="transmembrane region" description="Helical" evidence="7">
    <location>
        <begin position="174"/>
        <end position="197"/>
    </location>
</feature>
<feature type="transmembrane region" description="Helical" evidence="7">
    <location>
        <begin position="368"/>
        <end position="390"/>
    </location>
</feature>
<dbReference type="GO" id="GO:0005886">
    <property type="term" value="C:plasma membrane"/>
    <property type="evidence" value="ECO:0007669"/>
    <property type="project" value="UniProtKB-SubCell"/>
</dbReference>
<feature type="transmembrane region" description="Helical" evidence="7">
    <location>
        <begin position="142"/>
        <end position="162"/>
    </location>
</feature>
<evidence type="ECO:0000256" key="3">
    <source>
        <dbReference type="ARBA" id="ARBA00022475"/>
    </source>
</evidence>
<proteinExistence type="predicted"/>
<keyword evidence="10" id="KW-1185">Reference proteome</keyword>
<evidence type="ECO:0000256" key="2">
    <source>
        <dbReference type="ARBA" id="ARBA00022448"/>
    </source>
</evidence>
<feature type="domain" description="Major facilitator superfamily (MFS) profile" evidence="8">
    <location>
        <begin position="42"/>
        <end position="420"/>
    </location>
</feature>